<comment type="caution">
    <text evidence="2">The sequence shown here is derived from an EMBL/GenBank/DDBJ whole genome shotgun (WGS) entry which is preliminary data.</text>
</comment>
<dbReference type="InterPro" id="IPR013783">
    <property type="entry name" value="Ig-like_fold"/>
</dbReference>
<keyword evidence="3" id="KW-1185">Reference proteome</keyword>
<gene>
    <name evidence="2" type="ORF">GCM10012278_71280</name>
</gene>
<protein>
    <recommendedName>
        <fullName evidence="1">IPT/TIG domain-containing protein</fullName>
    </recommendedName>
</protein>
<accession>A0A918E9Q7</accession>
<dbReference type="InterPro" id="IPR014756">
    <property type="entry name" value="Ig_E-set"/>
</dbReference>
<organism evidence="2 3">
    <name type="scientific">Nonomuraea glycinis</name>
    <dbReference type="NCBI Taxonomy" id="2047744"/>
    <lineage>
        <taxon>Bacteria</taxon>
        <taxon>Bacillati</taxon>
        <taxon>Actinomycetota</taxon>
        <taxon>Actinomycetes</taxon>
        <taxon>Streptosporangiales</taxon>
        <taxon>Streptosporangiaceae</taxon>
        <taxon>Nonomuraea</taxon>
    </lineage>
</organism>
<dbReference type="AlphaFoldDB" id="A0A918E9Q7"/>
<dbReference type="GO" id="GO:0005975">
    <property type="term" value="P:carbohydrate metabolic process"/>
    <property type="evidence" value="ECO:0007669"/>
    <property type="project" value="UniProtKB-ARBA"/>
</dbReference>
<feature type="domain" description="IPT/TIG" evidence="1">
    <location>
        <begin position="89"/>
        <end position="168"/>
    </location>
</feature>
<evidence type="ECO:0000313" key="2">
    <source>
        <dbReference type="EMBL" id="GGP14645.1"/>
    </source>
</evidence>
<dbReference type="InterPro" id="IPR002909">
    <property type="entry name" value="IPT_dom"/>
</dbReference>
<dbReference type="CDD" id="cd00102">
    <property type="entry name" value="IPT"/>
    <property type="match status" value="1"/>
</dbReference>
<dbReference type="Gene3D" id="2.60.40.10">
    <property type="entry name" value="Immunoglobulins"/>
    <property type="match status" value="2"/>
</dbReference>
<name>A0A918E9Q7_9ACTN</name>
<sequence>MPLKIGNFNPDRGKPRDLIRITGEGFVRGTQVIFFPDREGYDVTVKTAGELTVKVPEVVETGVIHLRNPDGESSSSTKSFTVQEPPIYITQLKPTSGQVGEKIIIAGHGFDLNGRKGTVKFGSYVATQIDWSSDILIRATIPANARAGEVHIEVATHHGTARSPQPFTIK</sequence>
<dbReference type="Proteomes" id="UP000660745">
    <property type="component" value="Unassembled WGS sequence"/>
</dbReference>
<dbReference type="SUPFAM" id="SSF81296">
    <property type="entry name" value="E set domains"/>
    <property type="match status" value="2"/>
</dbReference>
<reference evidence="2" key="1">
    <citation type="journal article" date="2014" name="Int. J. Syst. Evol. Microbiol.">
        <title>Complete genome sequence of Corynebacterium casei LMG S-19264T (=DSM 44701T), isolated from a smear-ripened cheese.</title>
        <authorList>
            <consortium name="US DOE Joint Genome Institute (JGI-PGF)"/>
            <person name="Walter F."/>
            <person name="Albersmeier A."/>
            <person name="Kalinowski J."/>
            <person name="Ruckert C."/>
        </authorList>
    </citation>
    <scope>NUCLEOTIDE SEQUENCE</scope>
    <source>
        <strain evidence="2">CGMCC 4.7430</strain>
    </source>
</reference>
<dbReference type="RefSeq" id="WP_189143118.1">
    <property type="nucleotide sequence ID" value="NZ_BMNK01000016.1"/>
</dbReference>
<dbReference type="EMBL" id="BMNK01000016">
    <property type="protein sequence ID" value="GGP14645.1"/>
    <property type="molecule type" value="Genomic_DNA"/>
</dbReference>
<reference evidence="2" key="2">
    <citation type="submission" date="2020-09" db="EMBL/GenBank/DDBJ databases">
        <authorList>
            <person name="Sun Q."/>
            <person name="Zhou Y."/>
        </authorList>
    </citation>
    <scope>NUCLEOTIDE SEQUENCE</scope>
    <source>
        <strain evidence="2">CGMCC 4.7430</strain>
    </source>
</reference>
<dbReference type="Pfam" id="PF01833">
    <property type="entry name" value="TIG"/>
    <property type="match status" value="1"/>
</dbReference>
<proteinExistence type="predicted"/>
<evidence type="ECO:0000313" key="3">
    <source>
        <dbReference type="Proteomes" id="UP000660745"/>
    </source>
</evidence>
<evidence type="ECO:0000259" key="1">
    <source>
        <dbReference type="Pfam" id="PF01833"/>
    </source>
</evidence>